<accession>A0A815CRR0</accession>
<keyword evidence="4" id="KW-1185">Reference proteome</keyword>
<feature type="compositionally biased region" description="Low complexity" evidence="1">
    <location>
        <begin position="60"/>
        <end position="78"/>
    </location>
</feature>
<evidence type="ECO:0000313" key="2">
    <source>
        <dbReference type="EMBL" id="CAF1288076.1"/>
    </source>
</evidence>
<feature type="region of interest" description="Disordered" evidence="1">
    <location>
        <begin position="295"/>
        <end position="351"/>
    </location>
</feature>
<dbReference type="EMBL" id="CAJNOQ010011923">
    <property type="protein sequence ID" value="CAF1288076.1"/>
    <property type="molecule type" value="Genomic_DNA"/>
</dbReference>
<protein>
    <submittedName>
        <fullName evidence="2">Uncharacterized protein</fullName>
    </submittedName>
</protein>
<feature type="compositionally biased region" description="Polar residues" evidence="1">
    <location>
        <begin position="435"/>
        <end position="447"/>
    </location>
</feature>
<gene>
    <name evidence="2" type="ORF">GPM918_LOCUS27893</name>
    <name evidence="3" type="ORF">SRO942_LOCUS28309</name>
</gene>
<sequence>MNSPGPPLKSLDIIMSSVVFQPLLHDSIGWKNPNTTYTDHYKWKQYRLTLKDKKVSSYGQEYQKQQQQKIQQQSQNASKSEHLQPQPIMTIKRVENRLEKRPDENDVKSVKVKNDFTLNEDTNGSGKPVYIVEWKRRPTSTSYRPFFSYVLEQLRPKTSILKHTTEKDEVTEKPVVKRATIDPNDPQRHWLTYPNPPTPQYLIDIKKRLGQLRGDPPKPPASERPLSASNHMQVNEANQQQRPSSASQPVERHFLTYIPSETPLELRTARYRLRKERYNPSLDNFPTPEVKEAFTRELRPHTAPVSLQRQRQEELEKKKIDDENNNNNNSQVWTNESSSNSSILQQQENGDQNNDTVYVQIVNCDGLPNEYVDALETASIAVEQYEMDKRQLRTGHRESQQKQRPQSNLDEWNYNDRSMRRPMTSLNAAADRTENPSNRASSANVNYRSTRETITPLPNNGQSDPLRNMIRSQSRGSEFGTWVRNATDKEELYHMAGRTRTSHQFPCEICEKLLIKRHVWDLSRSTQSTFCPHHKYQDDTSKSNYSTSKKEFDINDYARDNNTTFFYNTSLIHNTNEIDAVILATFCISDHPEYV</sequence>
<reference evidence="2" key="1">
    <citation type="submission" date="2021-02" db="EMBL/GenBank/DDBJ databases">
        <authorList>
            <person name="Nowell W R."/>
        </authorList>
    </citation>
    <scope>NUCLEOTIDE SEQUENCE</scope>
</reference>
<feature type="region of interest" description="Disordered" evidence="1">
    <location>
        <begin position="391"/>
        <end position="421"/>
    </location>
</feature>
<evidence type="ECO:0000313" key="3">
    <source>
        <dbReference type="EMBL" id="CAF4091589.1"/>
    </source>
</evidence>
<proteinExistence type="predicted"/>
<feature type="compositionally biased region" description="Basic and acidic residues" evidence="1">
    <location>
        <begin position="391"/>
        <end position="401"/>
    </location>
</feature>
<feature type="region of interest" description="Disordered" evidence="1">
    <location>
        <begin position="428"/>
        <end position="447"/>
    </location>
</feature>
<feature type="compositionally biased region" description="Polar residues" evidence="1">
    <location>
        <begin position="330"/>
        <end position="351"/>
    </location>
</feature>
<evidence type="ECO:0000313" key="4">
    <source>
        <dbReference type="Proteomes" id="UP000663829"/>
    </source>
</evidence>
<name>A0A815CRR0_9BILA</name>
<dbReference type="Proteomes" id="UP000663829">
    <property type="component" value="Unassembled WGS sequence"/>
</dbReference>
<feature type="compositionally biased region" description="Basic and acidic residues" evidence="1">
    <location>
        <begin position="310"/>
        <end position="322"/>
    </location>
</feature>
<dbReference type="Proteomes" id="UP000681722">
    <property type="component" value="Unassembled WGS sequence"/>
</dbReference>
<organism evidence="2 4">
    <name type="scientific">Didymodactylos carnosus</name>
    <dbReference type="NCBI Taxonomy" id="1234261"/>
    <lineage>
        <taxon>Eukaryota</taxon>
        <taxon>Metazoa</taxon>
        <taxon>Spiralia</taxon>
        <taxon>Gnathifera</taxon>
        <taxon>Rotifera</taxon>
        <taxon>Eurotatoria</taxon>
        <taxon>Bdelloidea</taxon>
        <taxon>Philodinida</taxon>
        <taxon>Philodinidae</taxon>
        <taxon>Didymodactylos</taxon>
    </lineage>
</organism>
<dbReference type="AlphaFoldDB" id="A0A815CRR0"/>
<dbReference type="OrthoDB" id="10025361at2759"/>
<dbReference type="EMBL" id="CAJOBC010031285">
    <property type="protein sequence ID" value="CAF4091589.1"/>
    <property type="molecule type" value="Genomic_DNA"/>
</dbReference>
<feature type="region of interest" description="Disordered" evidence="1">
    <location>
        <begin position="59"/>
        <end position="84"/>
    </location>
</feature>
<comment type="caution">
    <text evidence="2">The sequence shown here is derived from an EMBL/GenBank/DDBJ whole genome shotgun (WGS) entry which is preliminary data.</text>
</comment>
<evidence type="ECO:0000256" key="1">
    <source>
        <dbReference type="SAM" id="MobiDB-lite"/>
    </source>
</evidence>